<dbReference type="InParanoid" id="A0A251UPH2"/>
<dbReference type="EMBL" id="MNCJ02000320">
    <property type="protein sequence ID" value="KAF5805882.1"/>
    <property type="molecule type" value="Genomic_DNA"/>
</dbReference>
<proteinExistence type="predicted"/>
<name>A0A251UPH2_HELAN</name>
<organism evidence="8 9">
    <name type="scientific">Helianthus annuus</name>
    <name type="common">Common sunflower</name>
    <dbReference type="NCBI Taxonomy" id="4232"/>
    <lineage>
        <taxon>Eukaryota</taxon>
        <taxon>Viridiplantae</taxon>
        <taxon>Streptophyta</taxon>
        <taxon>Embryophyta</taxon>
        <taxon>Tracheophyta</taxon>
        <taxon>Spermatophyta</taxon>
        <taxon>Magnoliopsida</taxon>
        <taxon>eudicotyledons</taxon>
        <taxon>Gunneridae</taxon>
        <taxon>Pentapetalae</taxon>
        <taxon>asterids</taxon>
        <taxon>campanulids</taxon>
        <taxon>Asterales</taxon>
        <taxon>Asteraceae</taxon>
        <taxon>Asteroideae</taxon>
        <taxon>Heliantheae alliance</taxon>
        <taxon>Heliantheae</taxon>
        <taxon>Helianthus</taxon>
    </lineage>
</organism>
<dbReference type="EC" id="2.7.-.-" evidence="7"/>
<keyword evidence="3" id="KW-0732">Signal</keyword>
<evidence type="ECO:0000256" key="1">
    <source>
        <dbReference type="ARBA" id="ARBA00004370"/>
    </source>
</evidence>
<dbReference type="GO" id="GO:0005886">
    <property type="term" value="C:plasma membrane"/>
    <property type="evidence" value="ECO:0000318"/>
    <property type="project" value="GO_Central"/>
</dbReference>
<dbReference type="InterPro" id="IPR013210">
    <property type="entry name" value="LRR_N_plant-typ"/>
</dbReference>
<evidence type="ECO:0000256" key="5">
    <source>
        <dbReference type="ARBA" id="ARBA00023136"/>
    </source>
</evidence>
<evidence type="ECO:0000256" key="4">
    <source>
        <dbReference type="ARBA" id="ARBA00022737"/>
    </source>
</evidence>
<protein>
    <submittedName>
        <fullName evidence="8">Putative leucine-rich repeat protein, plant-type</fullName>
    </submittedName>
    <submittedName>
        <fullName evidence="7">Transferase</fullName>
        <ecNumber evidence="7">2.7.-.-</ecNumber>
    </submittedName>
</protein>
<keyword evidence="9" id="KW-1185">Reference proteome</keyword>
<dbReference type="GO" id="GO:0004675">
    <property type="term" value="F:transmembrane receptor protein serine/threonine kinase activity"/>
    <property type="evidence" value="ECO:0000318"/>
    <property type="project" value="GO_Central"/>
</dbReference>
<reference evidence="7" key="3">
    <citation type="submission" date="2020-06" db="EMBL/GenBank/DDBJ databases">
        <title>Helianthus annuus Genome sequencing and assembly Release 2.</title>
        <authorList>
            <person name="Gouzy J."/>
            <person name="Langlade N."/>
            <person name="Munos S."/>
        </authorList>
    </citation>
    <scope>NUCLEOTIDE SEQUENCE</scope>
    <source>
        <tissue evidence="7">Leaves</tissue>
    </source>
</reference>
<dbReference type="Pfam" id="PF08263">
    <property type="entry name" value="LRRNT_2"/>
    <property type="match status" value="1"/>
</dbReference>
<comment type="subcellular location">
    <subcellularLocation>
        <location evidence="1">Membrane</location>
    </subcellularLocation>
</comment>
<reference evidence="7 9" key="1">
    <citation type="journal article" date="2017" name="Nature">
        <title>The sunflower genome provides insights into oil metabolism, flowering and Asterid evolution.</title>
        <authorList>
            <person name="Badouin H."/>
            <person name="Gouzy J."/>
            <person name="Grassa C.J."/>
            <person name="Murat F."/>
            <person name="Staton S.E."/>
            <person name="Cottret L."/>
            <person name="Lelandais-Briere C."/>
            <person name="Owens G.L."/>
            <person name="Carrere S."/>
            <person name="Mayjonade B."/>
            <person name="Legrand L."/>
            <person name="Gill N."/>
            <person name="Kane N.C."/>
            <person name="Bowers J.E."/>
            <person name="Hubner S."/>
            <person name="Bellec A."/>
            <person name="Berard A."/>
            <person name="Berges H."/>
            <person name="Blanchet N."/>
            <person name="Boniface M.C."/>
            <person name="Brunel D."/>
            <person name="Catrice O."/>
            <person name="Chaidir N."/>
            <person name="Claudel C."/>
            <person name="Donnadieu C."/>
            <person name="Faraut T."/>
            <person name="Fievet G."/>
            <person name="Helmstetter N."/>
            <person name="King M."/>
            <person name="Knapp S.J."/>
            <person name="Lai Z."/>
            <person name="Le Paslier M.C."/>
            <person name="Lippi Y."/>
            <person name="Lorenzon L."/>
            <person name="Mandel J.R."/>
            <person name="Marage G."/>
            <person name="Marchand G."/>
            <person name="Marquand E."/>
            <person name="Bret-Mestries E."/>
            <person name="Morien E."/>
            <person name="Nambeesan S."/>
            <person name="Nguyen T."/>
            <person name="Pegot-Espagnet P."/>
            <person name="Pouilly N."/>
            <person name="Raftis F."/>
            <person name="Sallet E."/>
            <person name="Schiex T."/>
            <person name="Thomas J."/>
            <person name="Vandecasteele C."/>
            <person name="Vares D."/>
            <person name="Vear F."/>
            <person name="Vautrin S."/>
            <person name="Crespi M."/>
            <person name="Mangin B."/>
            <person name="Burke J.M."/>
            <person name="Salse J."/>
            <person name="Munos S."/>
            <person name="Vincourt P."/>
            <person name="Rieseberg L.H."/>
            <person name="Langlade N.B."/>
        </authorList>
    </citation>
    <scope>NUCLEOTIDE SEQUENCE [LARGE SCALE GENOMIC DNA]</scope>
    <source>
        <strain evidence="9">cv. SF193</strain>
        <tissue evidence="7">Leaves</tissue>
    </source>
</reference>
<dbReference type="AlphaFoldDB" id="A0A251UPH2"/>
<keyword evidence="7" id="KW-0808">Transferase</keyword>
<keyword evidence="4" id="KW-0677">Repeat</keyword>
<dbReference type="OMA" id="WNFENEI"/>
<dbReference type="Gene3D" id="3.80.10.10">
    <property type="entry name" value="Ribonuclease Inhibitor"/>
    <property type="match status" value="1"/>
</dbReference>
<dbReference type="STRING" id="4232.A0A251UPH2"/>
<dbReference type="EMBL" id="CM007894">
    <property type="protein sequence ID" value="OTG25215.1"/>
    <property type="molecule type" value="Genomic_DNA"/>
</dbReference>
<sequence>MYIRVYVKSSYITKFTMERNSIPSLCLGMLGILACLTISNGLHSDIYCLRSIKESLADPGHVLSTWDFRNNTEGFICRFVGVQCSNNQENLVLAVSLRDAGLIGPFPIGIQNCTAMQDLDLSGNYLSGSIPSNLAYDLPYLVSLNLSNNNLSGPIPPSIAYFVFINVLRLDNNQLTGRIPLELSQLDHLVEFSVANNRLLGPVPAFLNSNFSVESYANNLGLCVYPMSCCKNEDNEEDLFLVAS</sequence>
<dbReference type="GO" id="GO:0007165">
    <property type="term" value="P:signal transduction"/>
    <property type="evidence" value="ECO:0000318"/>
    <property type="project" value="GO_Central"/>
</dbReference>
<evidence type="ECO:0000259" key="6">
    <source>
        <dbReference type="Pfam" id="PF08263"/>
    </source>
</evidence>
<dbReference type="Pfam" id="PF00560">
    <property type="entry name" value="LRR_1"/>
    <property type="match status" value="3"/>
</dbReference>
<gene>
    <name evidence="8" type="ORF">HannXRQ_Chr05g0145241</name>
    <name evidence="7" type="ORF">HanXRQr2_Chr05g0214651</name>
</gene>
<dbReference type="PROSITE" id="PS51257">
    <property type="entry name" value="PROKAR_LIPOPROTEIN"/>
    <property type="match status" value="1"/>
</dbReference>
<evidence type="ECO:0000313" key="9">
    <source>
        <dbReference type="Proteomes" id="UP000215914"/>
    </source>
</evidence>
<dbReference type="PANTHER" id="PTHR47988">
    <property type="entry name" value="SOMATIC EMBRYOGENESIS RECEPTOR KINASE 1"/>
    <property type="match status" value="1"/>
</dbReference>
<dbReference type="InterPro" id="IPR001611">
    <property type="entry name" value="Leu-rich_rpt"/>
</dbReference>
<reference evidence="8" key="2">
    <citation type="submission" date="2017-02" db="EMBL/GenBank/DDBJ databases">
        <title>Sunflower complete genome.</title>
        <authorList>
            <person name="Langlade N."/>
            <person name="Munos S."/>
        </authorList>
    </citation>
    <scope>NUCLEOTIDE SEQUENCE [LARGE SCALE GENOMIC DNA]</scope>
    <source>
        <tissue evidence="8">Leaves</tissue>
    </source>
</reference>
<feature type="domain" description="Leucine-rich repeat-containing N-terminal plant-type" evidence="6">
    <location>
        <begin position="43"/>
        <end position="85"/>
    </location>
</feature>
<dbReference type="SUPFAM" id="SSF52058">
    <property type="entry name" value="L domain-like"/>
    <property type="match status" value="1"/>
</dbReference>
<dbReference type="Proteomes" id="UP000215914">
    <property type="component" value="Chromosome 5"/>
</dbReference>
<accession>A0A251UPH2</accession>
<evidence type="ECO:0000256" key="3">
    <source>
        <dbReference type="ARBA" id="ARBA00022729"/>
    </source>
</evidence>
<dbReference type="InterPro" id="IPR032675">
    <property type="entry name" value="LRR_dom_sf"/>
</dbReference>
<evidence type="ECO:0000313" key="7">
    <source>
        <dbReference type="EMBL" id="KAF5805882.1"/>
    </source>
</evidence>
<keyword evidence="5" id="KW-0472">Membrane</keyword>
<evidence type="ECO:0000256" key="2">
    <source>
        <dbReference type="ARBA" id="ARBA00022614"/>
    </source>
</evidence>
<dbReference type="FunFam" id="3.80.10.10:FF:000400">
    <property type="entry name" value="Nuclear pore complex protein NUP107"/>
    <property type="match status" value="1"/>
</dbReference>
<keyword evidence="2" id="KW-0433">Leucine-rich repeat</keyword>
<dbReference type="Gramene" id="mRNA:HanXRQr2_Chr05g0214651">
    <property type="protein sequence ID" value="CDS:HanXRQr2_Chr05g0214651.1"/>
    <property type="gene ID" value="HanXRQr2_Chr05g0214651"/>
</dbReference>
<evidence type="ECO:0000313" key="8">
    <source>
        <dbReference type="EMBL" id="OTG25215.1"/>
    </source>
</evidence>